<comment type="subunit">
    <text evidence="3 15">Monomer.</text>
</comment>
<dbReference type="CDD" id="cd08966">
    <property type="entry name" value="EcFpg-like_N"/>
    <property type="match status" value="1"/>
</dbReference>
<dbReference type="InterPro" id="IPR012319">
    <property type="entry name" value="FPG_cat"/>
</dbReference>
<dbReference type="SUPFAM" id="SSF46946">
    <property type="entry name" value="S13-like H2TH domain"/>
    <property type="match status" value="1"/>
</dbReference>
<reference evidence="18 19" key="1">
    <citation type="submission" date="2016-10" db="EMBL/GenBank/DDBJ databases">
        <authorList>
            <person name="de Groot N.N."/>
        </authorList>
    </citation>
    <scope>NUCLEOTIDE SEQUENCE [LARGE SCALE GENOMIC DNA]</scope>
    <source>
        <strain evidence="18 19">DSM 25584</strain>
    </source>
</reference>
<dbReference type="GO" id="GO:0140078">
    <property type="term" value="F:class I DNA-(apurinic or apyrimidinic site) endonuclease activity"/>
    <property type="evidence" value="ECO:0007669"/>
    <property type="project" value="UniProtKB-EC"/>
</dbReference>
<keyword evidence="12 15" id="KW-0511">Multifunctional enzyme</keyword>
<keyword evidence="13 15" id="KW-0326">Glycosidase</keyword>
<protein>
    <recommendedName>
        <fullName evidence="15">Formamidopyrimidine-DNA glycosylase</fullName>
        <shortName evidence="15">Fapy-DNA glycosylase</shortName>
        <ecNumber evidence="15">3.2.2.23</ecNumber>
    </recommendedName>
    <alternativeName>
        <fullName evidence="15">DNA-(apurinic or apyrimidinic site) lyase MutM</fullName>
        <shortName evidence="15">AP lyase MutM</shortName>
        <ecNumber evidence="15">4.2.99.18</ecNumber>
    </alternativeName>
</protein>
<keyword evidence="9 15" id="KW-0238">DNA-binding</keyword>
<comment type="similarity">
    <text evidence="2 15">Belongs to the FPG family.</text>
</comment>
<dbReference type="Gene3D" id="1.10.8.50">
    <property type="match status" value="1"/>
</dbReference>
<dbReference type="SMART" id="SM01232">
    <property type="entry name" value="H2TH"/>
    <property type="match status" value="1"/>
</dbReference>
<dbReference type="GO" id="GO:0034039">
    <property type="term" value="F:8-oxo-7,8-dihydroguanine DNA N-glycosylase activity"/>
    <property type="evidence" value="ECO:0007669"/>
    <property type="project" value="TreeGrafter"/>
</dbReference>
<dbReference type="SMART" id="SM00898">
    <property type="entry name" value="Fapy_DNA_glyco"/>
    <property type="match status" value="1"/>
</dbReference>
<dbReference type="PANTHER" id="PTHR22993:SF9">
    <property type="entry name" value="FORMAMIDOPYRIMIDINE-DNA GLYCOSYLASE"/>
    <property type="match status" value="1"/>
</dbReference>
<keyword evidence="11 15" id="KW-0456">Lyase</keyword>
<evidence type="ECO:0000256" key="13">
    <source>
        <dbReference type="ARBA" id="ARBA00023295"/>
    </source>
</evidence>
<feature type="active site" description="Proton donor; for delta-elimination activity" evidence="15">
    <location>
        <position position="270"/>
    </location>
</feature>
<organism evidence="18 19">
    <name type="scientific">Limimonas halophila</name>
    <dbReference type="NCBI Taxonomy" id="1082479"/>
    <lineage>
        <taxon>Bacteria</taxon>
        <taxon>Pseudomonadati</taxon>
        <taxon>Pseudomonadota</taxon>
        <taxon>Alphaproteobacteria</taxon>
        <taxon>Rhodospirillales</taxon>
        <taxon>Rhodovibrionaceae</taxon>
        <taxon>Limimonas</taxon>
    </lineage>
</organism>
<keyword evidence="7 15" id="KW-0378">Hydrolase</keyword>
<feature type="binding site" evidence="15">
    <location>
        <position position="155"/>
    </location>
    <ligand>
        <name>DNA</name>
        <dbReference type="ChEBI" id="CHEBI:16991"/>
    </ligand>
</feature>
<dbReference type="NCBIfam" id="TIGR00577">
    <property type="entry name" value="fpg"/>
    <property type="match status" value="1"/>
</dbReference>
<feature type="active site" description="Schiff-base intermediate with DNA" evidence="15">
    <location>
        <position position="2"/>
    </location>
</feature>
<evidence type="ECO:0000256" key="4">
    <source>
        <dbReference type="ARBA" id="ARBA00022723"/>
    </source>
</evidence>
<dbReference type="GO" id="GO:0003684">
    <property type="term" value="F:damaged DNA binding"/>
    <property type="evidence" value="ECO:0007669"/>
    <property type="project" value="InterPro"/>
</dbReference>
<dbReference type="EC" id="4.2.99.18" evidence="15"/>
<evidence type="ECO:0000256" key="10">
    <source>
        <dbReference type="ARBA" id="ARBA00023204"/>
    </source>
</evidence>
<dbReference type="Pfam" id="PF01149">
    <property type="entry name" value="Fapy_DNA_glyco"/>
    <property type="match status" value="1"/>
</dbReference>
<keyword evidence="5 15" id="KW-0227">DNA damage</keyword>
<gene>
    <name evidence="15" type="primary">mutM</name>
    <name evidence="15" type="synonym">fpg</name>
    <name evidence="18" type="ORF">SAMN05216241_10541</name>
</gene>
<evidence type="ECO:0000256" key="3">
    <source>
        <dbReference type="ARBA" id="ARBA00011245"/>
    </source>
</evidence>
<comment type="function">
    <text evidence="15">Involved in base excision repair of DNA damaged by oxidation or by mutagenic agents. Acts as DNA glycosylase that recognizes and removes damaged bases. Has a preference for oxidized purines, such as 7,8-dihydro-8-oxoguanine (8-oxoG). Has AP (apurinic/apyrimidinic) lyase activity and introduces nicks in the DNA strand. Cleaves the DNA backbone by beta-delta elimination to generate a single-strand break at the site of the removed base with both 3'- and 5'-phosphates.</text>
</comment>
<dbReference type="PROSITE" id="PS51068">
    <property type="entry name" value="FPG_CAT"/>
    <property type="match status" value="1"/>
</dbReference>
<accession>A0A1G7R9E5</accession>
<evidence type="ECO:0000256" key="1">
    <source>
        <dbReference type="ARBA" id="ARBA00001668"/>
    </source>
</evidence>
<dbReference type="GO" id="GO:0008270">
    <property type="term" value="F:zinc ion binding"/>
    <property type="evidence" value="ECO:0007669"/>
    <property type="project" value="UniProtKB-UniRule"/>
</dbReference>
<dbReference type="Gene3D" id="3.20.190.10">
    <property type="entry name" value="MutM-like, N-terminal"/>
    <property type="match status" value="1"/>
</dbReference>
<evidence type="ECO:0000256" key="2">
    <source>
        <dbReference type="ARBA" id="ARBA00009409"/>
    </source>
</evidence>
<dbReference type="FunFam" id="1.10.8.50:FF:000003">
    <property type="entry name" value="Formamidopyrimidine-DNA glycosylase"/>
    <property type="match status" value="1"/>
</dbReference>
<dbReference type="Pfam" id="PF06831">
    <property type="entry name" value="H2TH"/>
    <property type="match status" value="1"/>
</dbReference>
<dbReference type="GO" id="GO:0006284">
    <property type="term" value="P:base-excision repair"/>
    <property type="evidence" value="ECO:0007669"/>
    <property type="project" value="InterPro"/>
</dbReference>
<evidence type="ECO:0000256" key="15">
    <source>
        <dbReference type="HAMAP-Rule" id="MF_00103"/>
    </source>
</evidence>
<dbReference type="EC" id="3.2.2.23" evidence="15"/>
<evidence type="ECO:0000259" key="16">
    <source>
        <dbReference type="PROSITE" id="PS51066"/>
    </source>
</evidence>
<dbReference type="EMBL" id="FNCE01000005">
    <property type="protein sequence ID" value="SDG07265.1"/>
    <property type="molecule type" value="Genomic_DNA"/>
</dbReference>
<feature type="domain" description="Formamidopyrimidine-DNA glycosylase catalytic" evidence="17">
    <location>
        <begin position="2"/>
        <end position="115"/>
    </location>
</feature>
<evidence type="ECO:0000256" key="7">
    <source>
        <dbReference type="ARBA" id="ARBA00022801"/>
    </source>
</evidence>
<evidence type="ECO:0000256" key="9">
    <source>
        <dbReference type="ARBA" id="ARBA00023125"/>
    </source>
</evidence>
<dbReference type="PANTHER" id="PTHR22993">
    <property type="entry name" value="FORMAMIDOPYRIMIDINE-DNA GLYCOSYLASE"/>
    <property type="match status" value="1"/>
</dbReference>
<feature type="binding site" evidence="15">
    <location>
        <position position="112"/>
    </location>
    <ligand>
        <name>DNA</name>
        <dbReference type="ChEBI" id="CHEBI:16991"/>
    </ligand>
</feature>
<dbReference type="PROSITE" id="PS51066">
    <property type="entry name" value="ZF_FPG_2"/>
    <property type="match status" value="1"/>
</dbReference>
<dbReference type="HAMAP" id="MF_00103">
    <property type="entry name" value="Fapy_DNA_glycosyl"/>
    <property type="match status" value="1"/>
</dbReference>
<evidence type="ECO:0000313" key="19">
    <source>
        <dbReference type="Proteomes" id="UP000199415"/>
    </source>
</evidence>
<evidence type="ECO:0000256" key="5">
    <source>
        <dbReference type="ARBA" id="ARBA00022763"/>
    </source>
</evidence>
<keyword evidence="4 15" id="KW-0479">Metal-binding</keyword>
<feature type="binding site" evidence="15">
    <location>
        <position position="93"/>
    </location>
    <ligand>
        <name>DNA</name>
        <dbReference type="ChEBI" id="CHEBI:16991"/>
    </ligand>
</feature>
<evidence type="ECO:0000259" key="17">
    <source>
        <dbReference type="PROSITE" id="PS51068"/>
    </source>
</evidence>
<comment type="catalytic activity">
    <reaction evidence="14 15">
        <text>2'-deoxyribonucleotide-(2'-deoxyribose 5'-phosphate)-2'-deoxyribonucleotide-DNA = a 3'-end 2'-deoxyribonucleotide-(2,3-dehydro-2,3-deoxyribose 5'-phosphate)-DNA + a 5'-end 5'-phospho-2'-deoxyribonucleoside-DNA + H(+)</text>
        <dbReference type="Rhea" id="RHEA:66592"/>
        <dbReference type="Rhea" id="RHEA-COMP:13180"/>
        <dbReference type="Rhea" id="RHEA-COMP:16897"/>
        <dbReference type="Rhea" id="RHEA-COMP:17067"/>
        <dbReference type="ChEBI" id="CHEBI:15378"/>
        <dbReference type="ChEBI" id="CHEBI:136412"/>
        <dbReference type="ChEBI" id="CHEBI:157695"/>
        <dbReference type="ChEBI" id="CHEBI:167181"/>
        <dbReference type="EC" id="4.2.99.18"/>
    </reaction>
</comment>
<keyword evidence="10 15" id="KW-0234">DNA repair</keyword>
<dbReference type="InterPro" id="IPR010979">
    <property type="entry name" value="Ribosomal_uS13-like_H2TH"/>
</dbReference>
<feature type="active site" description="Proton donor; for beta-elimination activity" evidence="15">
    <location>
        <position position="58"/>
    </location>
</feature>
<dbReference type="OrthoDB" id="9800855at2"/>
<dbReference type="InterPro" id="IPR035937">
    <property type="entry name" value="FPG_N"/>
</dbReference>
<evidence type="ECO:0000256" key="12">
    <source>
        <dbReference type="ARBA" id="ARBA00023268"/>
    </source>
</evidence>
<dbReference type="Proteomes" id="UP000199415">
    <property type="component" value="Unassembled WGS sequence"/>
</dbReference>
<dbReference type="SUPFAM" id="SSF57716">
    <property type="entry name" value="Glucocorticoid receptor-like (DNA-binding domain)"/>
    <property type="match status" value="1"/>
</dbReference>
<dbReference type="InterPro" id="IPR015886">
    <property type="entry name" value="H2TH_FPG"/>
</dbReference>
<evidence type="ECO:0000256" key="11">
    <source>
        <dbReference type="ARBA" id="ARBA00023239"/>
    </source>
</evidence>
<dbReference type="AlphaFoldDB" id="A0A1G7R9E5"/>
<keyword evidence="6 15" id="KW-0863">Zinc-finger</keyword>
<proteinExistence type="inferred from homology"/>
<dbReference type="SUPFAM" id="SSF81624">
    <property type="entry name" value="N-terminal domain of MutM-like DNA repair proteins"/>
    <property type="match status" value="1"/>
</dbReference>
<dbReference type="InterPro" id="IPR020629">
    <property type="entry name" value="FPG_Glyclase"/>
</dbReference>
<keyword evidence="19" id="KW-1185">Reference proteome</keyword>
<dbReference type="STRING" id="1082479.SAMN05216241_10541"/>
<name>A0A1G7R9E5_9PROT</name>
<dbReference type="NCBIfam" id="NF002211">
    <property type="entry name" value="PRK01103.1"/>
    <property type="match status" value="1"/>
</dbReference>
<evidence type="ECO:0000256" key="8">
    <source>
        <dbReference type="ARBA" id="ARBA00022833"/>
    </source>
</evidence>
<evidence type="ECO:0000313" key="18">
    <source>
        <dbReference type="EMBL" id="SDG07265.1"/>
    </source>
</evidence>
<keyword evidence="8 15" id="KW-0862">Zinc</keyword>
<evidence type="ECO:0000256" key="6">
    <source>
        <dbReference type="ARBA" id="ARBA00022771"/>
    </source>
</evidence>
<feature type="active site" description="Proton donor" evidence="15">
    <location>
        <position position="3"/>
    </location>
</feature>
<feature type="domain" description="FPG-type" evidence="16">
    <location>
        <begin position="240"/>
        <end position="280"/>
    </location>
</feature>
<dbReference type="InterPro" id="IPR000214">
    <property type="entry name" value="Znf_DNA_glyclase/AP_lyase"/>
</dbReference>
<comment type="catalytic activity">
    <reaction evidence="1 15">
        <text>Hydrolysis of DNA containing ring-opened 7-methylguanine residues, releasing 2,6-diamino-4-hydroxy-5-(N-methyl)formamidopyrimidine.</text>
        <dbReference type="EC" id="3.2.2.23"/>
    </reaction>
</comment>
<comment type="cofactor">
    <cofactor evidence="15">
        <name>Zn(2+)</name>
        <dbReference type="ChEBI" id="CHEBI:29105"/>
    </cofactor>
    <text evidence="15">Binds 1 zinc ion per subunit.</text>
</comment>
<dbReference type="RefSeq" id="WP_090019633.1">
    <property type="nucleotide sequence ID" value="NZ_FNCE01000005.1"/>
</dbReference>
<sequence length="280" mass="30639">MPELPEVETVCRGLRPVLAGRRLARVVQRSPALRWPMPEGLEARLTGRTVTAVARRAKYIQLHLDNGGVLLAHLGMSGRMVVAEDPEAPFEPHDHLVLVTDAGAQIRFNDPRRFGIVEMTSDNALAEHRLLRHLGPEPLDPAFDGPALAARLDGRRTPIKAALLDQTTVAGLGNIYVCEALFFAGISPRRQARAVQGKRAADLAAAIRRVLERAVEAGGSSLRDYRQSSGELGMFQHAWAVYGREGEACPGCTCEPAQTGGIRRIVQSGRSTFYCPRRQR</sequence>
<evidence type="ECO:0000256" key="14">
    <source>
        <dbReference type="ARBA" id="ARBA00044632"/>
    </source>
</evidence>